<dbReference type="InterPro" id="IPR055259">
    <property type="entry name" value="YkvP/CgeB_Glyco_trans-like"/>
</dbReference>
<dbReference type="Pfam" id="PF13524">
    <property type="entry name" value="Glyco_trans_1_2"/>
    <property type="match status" value="1"/>
</dbReference>
<comment type="caution">
    <text evidence="2">The sequence shown here is derived from an EMBL/GenBank/DDBJ whole genome shotgun (WGS) entry which is preliminary data.</text>
</comment>
<proteinExistence type="predicted"/>
<dbReference type="SUPFAM" id="SSF53756">
    <property type="entry name" value="UDP-Glycosyltransferase/glycogen phosphorylase"/>
    <property type="match status" value="1"/>
</dbReference>
<dbReference type="Proteomes" id="UP001254832">
    <property type="component" value="Unassembled WGS sequence"/>
</dbReference>
<feature type="domain" description="Spore protein YkvP/CgeB glycosyl transferase-like" evidence="1">
    <location>
        <begin position="211"/>
        <end position="358"/>
    </location>
</feature>
<gene>
    <name evidence="2" type="ORF">J2W91_003478</name>
</gene>
<dbReference type="AlphaFoldDB" id="A0AAP5H344"/>
<protein>
    <submittedName>
        <fullName evidence="2">Spore maturation protein CgeB</fullName>
    </submittedName>
</protein>
<accession>A0AAP5H344</accession>
<evidence type="ECO:0000259" key="1">
    <source>
        <dbReference type="Pfam" id="PF13524"/>
    </source>
</evidence>
<sequence length="361" mass="41272">MAKKRHRALSEAEVAYRGGYAEGRRFGGCQAMLERVQPVEPAKRDMKVLYIPQGFDAIDGGIIEALQQSVRECVVGTSTTMLQEASEHRPDVVLVMNGLHVFPADHLEQVDGIRALGIRTAIWFVDDPYFTEDTVHICQRYDVVFTHEEAAIPFYQAHGAQSVIYLPLAVNPGLFQPRRTEPQHQYDICFIGTGFWNRIALFDELAPFLADKKVFIAGSQWNRLTRLDILGRFIREGWLDPGATVDYYNGAKIVINVHRTCQNGEDNRNTHHLEGRSINPRTYEINACGTMQITDARNDLSRYYRPGYDIETFTTAAELQHKISYYLQHHKEREAIAWRGLLTTLNQHTFTHRMAQLLGHL</sequence>
<name>A0AAP5H344_PAEAM</name>
<evidence type="ECO:0000313" key="2">
    <source>
        <dbReference type="EMBL" id="MDR6724992.1"/>
    </source>
</evidence>
<dbReference type="EMBL" id="JAVDTR010000009">
    <property type="protein sequence ID" value="MDR6724992.1"/>
    <property type="molecule type" value="Genomic_DNA"/>
</dbReference>
<organism evidence="2 3">
    <name type="scientific">Paenibacillus amylolyticus</name>
    <dbReference type="NCBI Taxonomy" id="1451"/>
    <lineage>
        <taxon>Bacteria</taxon>
        <taxon>Bacillati</taxon>
        <taxon>Bacillota</taxon>
        <taxon>Bacilli</taxon>
        <taxon>Bacillales</taxon>
        <taxon>Paenibacillaceae</taxon>
        <taxon>Paenibacillus</taxon>
    </lineage>
</organism>
<reference evidence="2" key="1">
    <citation type="submission" date="2023-07" db="EMBL/GenBank/DDBJ databases">
        <title>Sorghum-associated microbial communities from plants grown in Nebraska, USA.</title>
        <authorList>
            <person name="Schachtman D."/>
        </authorList>
    </citation>
    <scope>NUCLEOTIDE SEQUENCE</scope>
    <source>
        <strain evidence="2">BE80</strain>
    </source>
</reference>
<evidence type="ECO:0000313" key="3">
    <source>
        <dbReference type="Proteomes" id="UP001254832"/>
    </source>
</evidence>